<reference evidence="8 9" key="1">
    <citation type="journal article" date="2018" name="Environ. Microbiol.">
        <title>Novel energy conservation strategies and behaviour of Pelotomaculum schinkii driving syntrophic propionate catabolism.</title>
        <authorList>
            <person name="Hidalgo-Ahumada C.A.P."/>
            <person name="Nobu M.K."/>
            <person name="Narihiro T."/>
            <person name="Tamaki H."/>
            <person name="Liu W.T."/>
            <person name="Kamagata Y."/>
            <person name="Stams A.J.M."/>
            <person name="Imachi H."/>
            <person name="Sousa D.Z."/>
        </authorList>
    </citation>
    <scope>NUCLEOTIDE SEQUENCE [LARGE SCALE GENOMIC DNA]</scope>
    <source>
        <strain evidence="8 9">MGP</strain>
    </source>
</reference>
<name>A0A4Y7RUC3_9FIRM</name>
<dbReference type="EMBL" id="QFFZ01000006">
    <property type="protein sequence ID" value="TEB12575.1"/>
    <property type="molecule type" value="Genomic_DNA"/>
</dbReference>
<dbReference type="SUPFAM" id="SSF102114">
    <property type="entry name" value="Radical SAM enzymes"/>
    <property type="match status" value="1"/>
</dbReference>
<evidence type="ECO:0000256" key="3">
    <source>
        <dbReference type="ARBA" id="ARBA00022691"/>
    </source>
</evidence>
<dbReference type="CDD" id="cd01335">
    <property type="entry name" value="Radical_SAM"/>
    <property type="match status" value="1"/>
</dbReference>
<keyword evidence="4" id="KW-0479">Metal-binding</keyword>
<keyword evidence="9" id="KW-1185">Reference proteome</keyword>
<dbReference type="InterPro" id="IPR058240">
    <property type="entry name" value="rSAM_sf"/>
</dbReference>
<accession>A0A4Y7RUC3</accession>
<feature type="domain" description="Radical SAM core" evidence="7">
    <location>
        <begin position="6"/>
        <end position="113"/>
    </location>
</feature>
<comment type="cofactor">
    <cofactor evidence="1">
        <name>[4Fe-4S] cluster</name>
        <dbReference type="ChEBI" id="CHEBI:49883"/>
    </cofactor>
</comment>
<dbReference type="PANTHER" id="PTHR43787:SF10">
    <property type="entry name" value="COFACTOR MODIFYING PROTEIN"/>
    <property type="match status" value="1"/>
</dbReference>
<keyword evidence="6" id="KW-0411">Iron-sulfur</keyword>
<evidence type="ECO:0000256" key="4">
    <source>
        <dbReference type="ARBA" id="ARBA00022723"/>
    </source>
</evidence>
<keyword evidence="5" id="KW-0408">Iron</keyword>
<keyword evidence="3" id="KW-0949">S-adenosyl-L-methionine</keyword>
<dbReference type="Pfam" id="PF04055">
    <property type="entry name" value="Radical_SAM"/>
    <property type="match status" value="1"/>
</dbReference>
<dbReference type="GO" id="GO:0051539">
    <property type="term" value="F:4 iron, 4 sulfur cluster binding"/>
    <property type="evidence" value="ECO:0007669"/>
    <property type="project" value="UniProtKB-KW"/>
</dbReference>
<dbReference type="PANTHER" id="PTHR43787">
    <property type="entry name" value="FEMO COFACTOR BIOSYNTHESIS PROTEIN NIFB-RELATED"/>
    <property type="match status" value="1"/>
</dbReference>
<evidence type="ECO:0000256" key="2">
    <source>
        <dbReference type="ARBA" id="ARBA00022485"/>
    </source>
</evidence>
<dbReference type="GO" id="GO:0003824">
    <property type="term" value="F:catalytic activity"/>
    <property type="evidence" value="ECO:0007669"/>
    <property type="project" value="InterPro"/>
</dbReference>
<dbReference type="Proteomes" id="UP000297597">
    <property type="component" value="Unassembled WGS sequence"/>
</dbReference>
<dbReference type="GO" id="GO:0046872">
    <property type="term" value="F:metal ion binding"/>
    <property type="evidence" value="ECO:0007669"/>
    <property type="project" value="UniProtKB-KW"/>
</dbReference>
<evidence type="ECO:0000256" key="5">
    <source>
        <dbReference type="ARBA" id="ARBA00023004"/>
    </source>
</evidence>
<evidence type="ECO:0000256" key="1">
    <source>
        <dbReference type="ARBA" id="ARBA00001966"/>
    </source>
</evidence>
<evidence type="ECO:0000313" key="8">
    <source>
        <dbReference type="EMBL" id="TEB12575.1"/>
    </source>
</evidence>
<proteinExistence type="predicted"/>
<dbReference type="AlphaFoldDB" id="A0A4Y7RUC3"/>
<comment type="caution">
    <text evidence="8">The sequence shown here is derived from an EMBL/GenBank/DDBJ whole genome shotgun (WGS) entry which is preliminary data.</text>
</comment>
<gene>
    <name evidence="8" type="ORF">Pmgp_00906</name>
</gene>
<sequence length="229" mass="26625">MAIYQIELTNHCNSTCSWCGNSNMKRTRGFMNWETFKHTVYYLKWEPPPGGVVGLHHFGESLLHPQLPDFLEYLKHNNINWRLSTNGRLLKQSEIRKMLLKYTGLLVISIENGADLEDVNTLILEKEQQASQLQILVQTFGDTDLHRLVPGKYEIFRVDRHSWAKSGHGDYTRCCFLLEDWVCVLWDGTIVSCCMDMEGEAKLGHITGLRNRNYPWRSCRTCEVVLKCR</sequence>
<evidence type="ECO:0000313" key="9">
    <source>
        <dbReference type="Proteomes" id="UP000297597"/>
    </source>
</evidence>
<organism evidence="8 9">
    <name type="scientific">Pelotomaculum propionicicum</name>
    <dbReference type="NCBI Taxonomy" id="258475"/>
    <lineage>
        <taxon>Bacteria</taxon>
        <taxon>Bacillati</taxon>
        <taxon>Bacillota</taxon>
        <taxon>Clostridia</taxon>
        <taxon>Eubacteriales</taxon>
        <taxon>Desulfotomaculaceae</taxon>
        <taxon>Pelotomaculum</taxon>
    </lineage>
</organism>
<evidence type="ECO:0000259" key="7">
    <source>
        <dbReference type="Pfam" id="PF04055"/>
    </source>
</evidence>
<dbReference type="InterPro" id="IPR007197">
    <property type="entry name" value="rSAM"/>
</dbReference>
<protein>
    <recommendedName>
        <fullName evidence="7">Radical SAM core domain-containing protein</fullName>
    </recommendedName>
</protein>
<keyword evidence="2" id="KW-0004">4Fe-4S</keyword>
<evidence type="ECO:0000256" key="6">
    <source>
        <dbReference type="ARBA" id="ARBA00023014"/>
    </source>
</evidence>
<dbReference type="Gene3D" id="3.20.20.70">
    <property type="entry name" value="Aldolase class I"/>
    <property type="match status" value="1"/>
</dbReference>
<dbReference type="InterPro" id="IPR013785">
    <property type="entry name" value="Aldolase_TIM"/>
</dbReference>
<dbReference type="SFLD" id="SFLDS00029">
    <property type="entry name" value="Radical_SAM"/>
    <property type="match status" value="1"/>
</dbReference>